<evidence type="ECO:0000256" key="1">
    <source>
        <dbReference type="ARBA" id="ARBA00022670"/>
    </source>
</evidence>
<organism evidence="4">
    <name type="scientific">Solemoviridae sp</name>
    <dbReference type="NCBI Taxonomy" id="2715208"/>
    <lineage>
        <taxon>Viruses</taxon>
        <taxon>Riboviria</taxon>
        <taxon>Orthornavirae</taxon>
        <taxon>Pisuviricota</taxon>
        <taxon>Pisoniviricetes</taxon>
        <taxon>Sobelivirales</taxon>
        <taxon>Solemoviridae</taxon>
    </lineage>
</organism>
<evidence type="ECO:0008006" key="5">
    <source>
        <dbReference type="Google" id="ProtNLM"/>
    </source>
</evidence>
<dbReference type="GO" id="GO:0006508">
    <property type="term" value="P:proteolysis"/>
    <property type="evidence" value="ECO:0007669"/>
    <property type="project" value="UniProtKB-KW"/>
</dbReference>
<dbReference type="EMBL" id="MZ771233">
    <property type="protein sequence ID" value="UCR92584.1"/>
    <property type="molecule type" value="Genomic_RNA"/>
</dbReference>
<evidence type="ECO:0000256" key="2">
    <source>
        <dbReference type="ARBA" id="ARBA00022801"/>
    </source>
</evidence>
<sequence>MTPPSSQCGIMIKNNQGEFVVHGCAVRFPNNWLVAPDHVLSDGRSGKYAKGRQGYLDLAGKERISLAADMVGIKLTEADFAKIGISAAKVGLIAARKILATIATYKGKGTCAALQNDYSIFGTVRYDGTTMPGYSGAAYMNGSALLGIHQHGGKENGGYNASFIYAVLNRLDKIRNEDTPEWLEKLARSNNPIPYRDFDMDSIMILHDDGRFAIVDKSDVKAHFDNWDGGNLRRSKKGLVAYDDAELESASGEASNLSTSGASGSSVKPSDLDINQLPQLIGGLTRALKAANKQNRKSIVITPTPSNTTLGPIVATGQPAT</sequence>
<dbReference type="InterPro" id="IPR043504">
    <property type="entry name" value="Peptidase_S1_PA_chymotrypsin"/>
</dbReference>
<keyword evidence="1" id="KW-0645">Protease</keyword>
<feature type="region of interest" description="Disordered" evidence="3">
    <location>
        <begin position="251"/>
        <end position="270"/>
    </location>
</feature>
<evidence type="ECO:0000256" key="3">
    <source>
        <dbReference type="SAM" id="MobiDB-lite"/>
    </source>
</evidence>
<protein>
    <recommendedName>
        <fullName evidence="5">Serine protease</fullName>
    </recommendedName>
</protein>
<proteinExistence type="predicted"/>
<dbReference type="Gene3D" id="2.40.10.10">
    <property type="entry name" value="Trypsin-like serine proteases"/>
    <property type="match status" value="2"/>
</dbReference>
<name>A0A8K1J704_9VIRU</name>
<reference evidence="4" key="1">
    <citation type="submission" date="2021-07" db="EMBL/GenBank/DDBJ databases">
        <authorList>
            <person name="Konstantinidis K."/>
            <person name="Dovrolis N."/>
            <person name="Maria M."/>
            <person name="Nearchou A."/>
            <person name="de Courcy Williams M."/>
            <person name="Veletza S."/>
            <person name="Karakasiliotis I."/>
        </authorList>
    </citation>
    <scope>NUCLEOTIDE SEQUENCE</scope>
    <source>
        <strain evidence="4">KA</strain>
    </source>
</reference>
<evidence type="ECO:0000313" key="4">
    <source>
        <dbReference type="EMBL" id="UCR92584.1"/>
    </source>
</evidence>
<feature type="compositionally biased region" description="Low complexity" evidence="3">
    <location>
        <begin position="255"/>
        <end position="269"/>
    </location>
</feature>
<dbReference type="SUPFAM" id="SSF50494">
    <property type="entry name" value="Trypsin-like serine proteases"/>
    <property type="match status" value="1"/>
</dbReference>
<dbReference type="GO" id="GO:0008233">
    <property type="term" value="F:peptidase activity"/>
    <property type="evidence" value="ECO:0007669"/>
    <property type="project" value="UniProtKB-KW"/>
</dbReference>
<keyword evidence="2" id="KW-0378">Hydrolase</keyword>
<accession>A0A8K1J704</accession>
<dbReference type="InterPro" id="IPR009003">
    <property type="entry name" value="Peptidase_S1_PA"/>
</dbReference>